<keyword evidence="4" id="KW-1185">Reference proteome</keyword>
<protein>
    <submittedName>
        <fullName evidence="3">Carboxymethylenebutenolidase</fullName>
    </submittedName>
</protein>
<dbReference type="EMBL" id="CP042906">
    <property type="protein sequence ID" value="QEX16665.1"/>
    <property type="molecule type" value="Genomic_DNA"/>
</dbReference>
<organism evidence="3 4">
    <name type="scientific">Hypericibacter terrae</name>
    <dbReference type="NCBI Taxonomy" id="2602015"/>
    <lineage>
        <taxon>Bacteria</taxon>
        <taxon>Pseudomonadati</taxon>
        <taxon>Pseudomonadota</taxon>
        <taxon>Alphaproteobacteria</taxon>
        <taxon>Rhodospirillales</taxon>
        <taxon>Dongiaceae</taxon>
        <taxon>Hypericibacter</taxon>
    </lineage>
</organism>
<dbReference type="RefSeq" id="WP_151176996.1">
    <property type="nucleotide sequence ID" value="NZ_CP042906.1"/>
</dbReference>
<dbReference type="PANTHER" id="PTHR46623:SF6">
    <property type="entry name" value="ALPHA_BETA-HYDROLASES SUPERFAMILY PROTEIN"/>
    <property type="match status" value="1"/>
</dbReference>
<dbReference type="PANTHER" id="PTHR46623">
    <property type="entry name" value="CARBOXYMETHYLENEBUTENOLIDASE-RELATED"/>
    <property type="match status" value="1"/>
</dbReference>
<reference evidence="3 4" key="1">
    <citation type="submission" date="2019-08" db="EMBL/GenBank/DDBJ databases">
        <title>Hyperibacter terrae gen. nov., sp. nov. and Hyperibacter viscosus sp. nov., two new members in the family Rhodospirillaceae isolated from the rhizosphere of Hypericum perforatum.</title>
        <authorList>
            <person name="Noviana Z."/>
        </authorList>
    </citation>
    <scope>NUCLEOTIDE SEQUENCE [LARGE SCALE GENOMIC DNA]</scope>
    <source>
        <strain evidence="3 4">R5913</strain>
    </source>
</reference>
<evidence type="ECO:0000259" key="1">
    <source>
        <dbReference type="Pfam" id="PF01738"/>
    </source>
</evidence>
<dbReference type="Proteomes" id="UP000326202">
    <property type="component" value="Chromosome"/>
</dbReference>
<name>A0A5J6MJJ7_9PROT</name>
<sequence>MRQDIIDLYDAFTHGNMGRRAFMERLTKLTGSAAAALAAVKLLQPDSAAAAMIAENDPRLVIDTVTIDGGPKAYWAKPAGGGDSLPGVVVIHENRGLTPYIQDVARRAAVEGFSALAPDLLSASGGTPSDPDQARDMIGTLAPAQTVEDIRTTINWLRSRPDSNGKVGLVGFCWGGGMVNLVAEAEPTLDAAVAFYGPIPPLDQVANIRAPLLLHYAGLDERIDAGVPGYRKALDDAGVKYEIYMYDGVNHAFHNDTSAERYAPDAAKLAWQRTIDFFKSHLI</sequence>
<gene>
    <name evidence="3" type="ORF">FRZ44_19600</name>
</gene>
<dbReference type="InterPro" id="IPR051049">
    <property type="entry name" value="Dienelactone_hydrolase-like"/>
</dbReference>
<evidence type="ECO:0000313" key="4">
    <source>
        <dbReference type="Proteomes" id="UP000326202"/>
    </source>
</evidence>
<dbReference type="AlphaFoldDB" id="A0A5J6MJJ7"/>
<dbReference type="InterPro" id="IPR029058">
    <property type="entry name" value="AB_hydrolase_fold"/>
</dbReference>
<feature type="domain" description="Dienelactone hydrolase" evidence="1">
    <location>
        <begin position="73"/>
        <end position="281"/>
    </location>
</feature>
<dbReference type="KEGG" id="htq:FRZ44_19600"/>
<dbReference type="InterPro" id="IPR002925">
    <property type="entry name" value="Dienelactn_hydro"/>
</dbReference>
<proteinExistence type="predicted"/>
<dbReference type="Pfam" id="PF01738">
    <property type="entry name" value="DLH"/>
    <property type="match status" value="1"/>
</dbReference>
<evidence type="ECO:0000259" key="2">
    <source>
        <dbReference type="Pfam" id="PF23678"/>
    </source>
</evidence>
<evidence type="ECO:0000313" key="3">
    <source>
        <dbReference type="EMBL" id="QEX16665.1"/>
    </source>
</evidence>
<dbReference type="OrthoDB" id="9771666at2"/>
<dbReference type="Gene3D" id="3.40.50.1820">
    <property type="entry name" value="alpha/beta hydrolase"/>
    <property type="match status" value="1"/>
</dbReference>
<dbReference type="InterPro" id="IPR006311">
    <property type="entry name" value="TAT_signal"/>
</dbReference>
<feature type="domain" description="YqhI" evidence="2">
    <location>
        <begin position="3"/>
        <end position="25"/>
    </location>
</feature>
<dbReference type="PROSITE" id="PS51318">
    <property type="entry name" value="TAT"/>
    <property type="match status" value="1"/>
</dbReference>
<dbReference type="GO" id="GO:0016787">
    <property type="term" value="F:hydrolase activity"/>
    <property type="evidence" value="ECO:0007669"/>
    <property type="project" value="InterPro"/>
</dbReference>
<dbReference type="InterPro" id="IPR057802">
    <property type="entry name" value="YqhI_dom"/>
</dbReference>
<accession>A0A5J6MJJ7</accession>
<dbReference type="SUPFAM" id="SSF53474">
    <property type="entry name" value="alpha/beta-Hydrolases"/>
    <property type="match status" value="1"/>
</dbReference>
<dbReference type="Pfam" id="PF23678">
    <property type="entry name" value="YqhI"/>
    <property type="match status" value="1"/>
</dbReference>